<evidence type="ECO:0000256" key="11">
    <source>
        <dbReference type="SAM" id="MobiDB-lite"/>
    </source>
</evidence>
<evidence type="ECO:0000256" key="9">
    <source>
        <dbReference type="HAMAP-Rule" id="MF_00161"/>
    </source>
</evidence>
<dbReference type="PANTHER" id="PTHR33695">
    <property type="entry name" value="LIPOPROTEIN SIGNAL PEPTIDASE"/>
    <property type="match status" value="1"/>
</dbReference>
<accession>E8R125</accession>
<dbReference type="Proteomes" id="UP000008631">
    <property type="component" value="Chromosome"/>
</dbReference>
<feature type="region of interest" description="Disordered" evidence="11">
    <location>
        <begin position="177"/>
        <end position="213"/>
    </location>
</feature>
<dbReference type="FunCoup" id="E8R125">
    <property type="interactions" value="267"/>
</dbReference>
<feature type="transmembrane region" description="Helical" evidence="9">
    <location>
        <begin position="151"/>
        <end position="171"/>
    </location>
</feature>
<comment type="subcellular location">
    <subcellularLocation>
        <location evidence="9">Cell inner membrane</location>
        <topology evidence="9">Multi-pass membrane protein</topology>
    </subcellularLocation>
</comment>
<feature type="compositionally biased region" description="Low complexity" evidence="11">
    <location>
        <begin position="189"/>
        <end position="200"/>
    </location>
</feature>
<dbReference type="InterPro" id="IPR001872">
    <property type="entry name" value="Peptidase_A8"/>
</dbReference>
<feature type="active site" evidence="9">
    <location>
        <position position="156"/>
    </location>
</feature>
<evidence type="ECO:0000256" key="5">
    <source>
        <dbReference type="ARBA" id="ARBA00022750"/>
    </source>
</evidence>
<dbReference type="AlphaFoldDB" id="E8R125"/>
<dbReference type="GO" id="GO:0005886">
    <property type="term" value="C:plasma membrane"/>
    <property type="evidence" value="ECO:0007669"/>
    <property type="project" value="UniProtKB-SubCell"/>
</dbReference>
<keyword evidence="7 9" id="KW-1133">Transmembrane helix</keyword>
<dbReference type="GO" id="GO:0004190">
    <property type="term" value="F:aspartic-type endopeptidase activity"/>
    <property type="evidence" value="ECO:0007669"/>
    <property type="project" value="UniProtKB-UniRule"/>
</dbReference>
<feature type="transmembrane region" description="Helical" evidence="9">
    <location>
        <begin position="108"/>
        <end position="131"/>
    </location>
</feature>
<comment type="function">
    <text evidence="9">This protein specifically catalyzes the removal of signal peptides from prolipoproteins.</text>
</comment>
<keyword evidence="9" id="KW-0997">Cell inner membrane</keyword>
<reference evidence="12 13" key="1">
    <citation type="journal article" date="2011" name="Stand. Genomic Sci.">
        <title>Complete genome sequence of Isosphaera pallida type strain (IS1B).</title>
        <authorList>
            <consortium name="US DOE Joint Genome Institute (JGI-PGF)"/>
            <person name="Goker M."/>
            <person name="Cleland D."/>
            <person name="Saunders E."/>
            <person name="Lapidus A."/>
            <person name="Nolan M."/>
            <person name="Lucas S."/>
            <person name="Hammon N."/>
            <person name="Deshpande S."/>
            <person name="Cheng J.F."/>
            <person name="Tapia R."/>
            <person name="Han C."/>
            <person name="Goodwin L."/>
            <person name="Pitluck S."/>
            <person name="Liolios K."/>
            <person name="Pagani I."/>
            <person name="Ivanova N."/>
            <person name="Mavromatis K."/>
            <person name="Pati A."/>
            <person name="Chen A."/>
            <person name="Palaniappan K."/>
            <person name="Land M."/>
            <person name="Hauser L."/>
            <person name="Chang Y.J."/>
            <person name="Jeffries C.D."/>
            <person name="Detter J.C."/>
            <person name="Beck B."/>
            <person name="Woyke T."/>
            <person name="Bristow J."/>
            <person name="Eisen J.A."/>
            <person name="Markowitz V."/>
            <person name="Hugenholtz P."/>
            <person name="Kyrpides N.C."/>
            <person name="Klenk H.P."/>
        </authorList>
    </citation>
    <scope>NUCLEOTIDE SEQUENCE [LARGE SCALE GENOMIC DNA]</scope>
    <source>
        <strain evidence="13">ATCC 43644 / DSM 9630 / IS1B</strain>
    </source>
</reference>
<dbReference type="HOGENOM" id="CLU_083252_3_1_0"/>
<dbReference type="HAMAP" id="MF_00161">
    <property type="entry name" value="LspA"/>
    <property type="match status" value="1"/>
</dbReference>
<dbReference type="GO" id="GO:0006508">
    <property type="term" value="P:proteolysis"/>
    <property type="evidence" value="ECO:0007669"/>
    <property type="project" value="UniProtKB-KW"/>
</dbReference>
<evidence type="ECO:0000313" key="12">
    <source>
        <dbReference type="EMBL" id="ADV63376.1"/>
    </source>
</evidence>
<dbReference type="RefSeq" id="WP_013565664.1">
    <property type="nucleotide sequence ID" value="NC_014962.1"/>
</dbReference>
<comment type="pathway">
    <text evidence="9">Protein modification; lipoprotein biosynthesis (signal peptide cleavage).</text>
</comment>
<gene>
    <name evidence="9" type="primary">lspA</name>
    <name evidence="12" type="ordered locus">Isop_2810</name>
</gene>
<sequence length="213" mass="23187">MTKVHAQQPGRSTYPQSRWLLFGVVALGGVAFDLATKAWMFRFVGEPGSPAVSIVPNMLELRTTYNTGALWGFGNAWRYSPLVFALLSVAVTLFVLYWLFIRGAARDFWLTLGLALITAGALGNCYDRLVFGKVRDFVHFHIDPIGFDCAIFNFADNMLLLGAAILVILALRPEAPRDQPVSQPDAESSRSAESAKAARSTEPAADSSASARS</sequence>
<evidence type="ECO:0000256" key="10">
    <source>
        <dbReference type="RuleBase" id="RU004181"/>
    </source>
</evidence>
<feature type="active site" evidence="9">
    <location>
        <position position="136"/>
    </location>
</feature>
<comment type="catalytic activity">
    <reaction evidence="9">
        <text>Release of signal peptides from bacterial membrane prolipoproteins. Hydrolyzes -Xaa-Yaa-Zaa-|-(S,diacylglyceryl)Cys-, in which Xaa is hydrophobic (preferably Leu), and Yaa (Ala or Ser) and Zaa (Gly or Ala) have small, neutral side chains.</text>
        <dbReference type="EC" id="3.4.23.36"/>
    </reaction>
</comment>
<dbReference type="OrthoDB" id="9810259at2"/>
<dbReference type="NCBIfam" id="TIGR00077">
    <property type="entry name" value="lspA"/>
    <property type="match status" value="1"/>
</dbReference>
<dbReference type="STRING" id="575540.Isop_2810"/>
<name>E8R125_ISOPI</name>
<keyword evidence="8 9" id="KW-0472">Membrane</keyword>
<keyword evidence="2 9" id="KW-1003">Cell membrane</keyword>
<organism evidence="12 13">
    <name type="scientific">Isosphaera pallida (strain ATCC 43644 / DSM 9630 / IS1B)</name>
    <dbReference type="NCBI Taxonomy" id="575540"/>
    <lineage>
        <taxon>Bacteria</taxon>
        <taxon>Pseudomonadati</taxon>
        <taxon>Planctomycetota</taxon>
        <taxon>Planctomycetia</taxon>
        <taxon>Isosphaerales</taxon>
        <taxon>Isosphaeraceae</taxon>
        <taxon>Isosphaera</taxon>
    </lineage>
</organism>
<dbReference type="Pfam" id="PF01252">
    <property type="entry name" value="Peptidase_A8"/>
    <property type="match status" value="1"/>
</dbReference>
<dbReference type="UniPathway" id="UPA00665"/>
<dbReference type="PRINTS" id="PR00781">
    <property type="entry name" value="LIPOSIGPTASE"/>
</dbReference>
<evidence type="ECO:0000256" key="2">
    <source>
        <dbReference type="ARBA" id="ARBA00022475"/>
    </source>
</evidence>
<evidence type="ECO:0000256" key="8">
    <source>
        <dbReference type="ARBA" id="ARBA00023136"/>
    </source>
</evidence>
<protein>
    <recommendedName>
        <fullName evidence="9">Lipoprotein signal peptidase</fullName>
        <ecNumber evidence="9">3.4.23.36</ecNumber>
    </recommendedName>
    <alternativeName>
        <fullName evidence="9">Prolipoprotein signal peptidase</fullName>
    </alternativeName>
    <alternativeName>
        <fullName evidence="9">Signal peptidase II</fullName>
        <shortName evidence="9">SPase II</shortName>
    </alternativeName>
</protein>
<evidence type="ECO:0000256" key="4">
    <source>
        <dbReference type="ARBA" id="ARBA00022692"/>
    </source>
</evidence>
<dbReference type="EC" id="3.4.23.36" evidence="9"/>
<evidence type="ECO:0000256" key="3">
    <source>
        <dbReference type="ARBA" id="ARBA00022670"/>
    </source>
</evidence>
<dbReference type="eggNOG" id="COG0597">
    <property type="taxonomic scope" value="Bacteria"/>
</dbReference>
<evidence type="ECO:0000256" key="1">
    <source>
        <dbReference type="ARBA" id="ARBA00006139"/>
    </source>
</evidence>
<keyword evidence="12" id="KW-0449">Lipoprotein</keyword>
<dbReference type="PANTHER" id="PTHR33695:SF1">
    <property type="entry name" value="LIPOPROTEIN SIGNAL PEPTIDASE"/>
    <property type="match status" value="1"/>
</dbReference>
<keyword evidence="6 9" id="KW-0378">Hydrolase</keyword>
<evidence type="ECO:0000256" key="7">
    <source>
        <dbReference type="ARBA" id="ARBA00022989"/>
    </source>
</evidence>
<evidence type="ECO:0000256" key="6">
    <source>
        <dbReference type="ARBA" id="ARBA00022801"/>
    </source>
</evidence>
<comment type="similarity">
    <text evidence="1 9 10">Belongs to the peptidase A8 family.</text>
</comment>
<dbReference type="KEGG" id="ipa:Isop_2810"/>
<keyword evidence="13" id="KW-1185">Reference proteome</keyword>
<feature type="transmembrane region" description="Helical" evidence="9">
    <location>
        <begin position="20"/>
        <end position="40"/>
    </location>
</feature>
<proteinExistence type="inferred from homology"/>
<feature type="transmembrane region" description="Helical" evidence="9">
    <location>
        <begin position="79"/>
        <end position="101"/>
    </location>
</feature>
<evidence type="ECO:0000313" key="13">
    <source>
        <dbReference type="Proteomes" id="UP000008631"/>
    </source>
</evidence>
<dbReference type="EMBL" id="CP002353">
    <property type="protein sequence ID" value="ADV63376.1"/>
    <property type="molecule type" value="Genomic_DNA"/>
</dbReference>
<dbReference type="InParanoid" id="E8R125"/>
<keyword evidence="4 9" id="KW-0812">Transmembrane</keyword>
<keyword evidence="3 9" id="KW-0645">Protease</keyword>
<keyword evidence="5 9" id="KW-0064">Aspartyl protease</keyword>